<dbReference type="InterPro" id="IPR038606">
    <property type="entry name" value="To_sf"/>
</dbReference>
<dbReference type="InterPro" id="IPR010562">
    <property type="entry name" value="Haemolymph_juvenile_hormone-bd"/>
</dbReference>
<reference evidence="1" key="1">
    <citation type="submission" date="2007-04" db="EMBL/GenBank/DDBJ databases">
        <title>Annotation of Pediculus humanus corporis strain USDA.</title>
        <authorList>
            <person name="Kirkness E."/>
            <person name="Hannick L."/>
            <person name="Hass B."/>
            <person name="Bruggner R."/>
            <person name="Lawson D."/>
            <person name="Bidwell S."/>
            <person name="Joardar V."/>
            <person name="Caler E."/>
            <person name="Walenz B."/>
            <person name="Inman J."/>
            <person name="Schobel S."/>
            <person name="Galinsky K."/>
            <person name="Amedeo P."/>
            <person name="Strausberg R."/>
        </authorList>
    </citation>
    <scope>NUCLEOTIDE SEQUENCE</scope>
    <source>
        <strain evidence="1">USDA</strain>
    </source>
</reference>
<dbReference type="HOGENOM" id="CLU_1898733_0_0_1"/>
<dbReference type="PANTHER" id="PTHR11008">
    <property type="entry name" value="PROTEIN TAKEOUT-LIKE PROTEIN"/>
    <property type="match status" value="1"/>
</dbReference>
<sequence>MKIPYIDTSGQFNSKGGIYFFPISGQGDFSFNLTDVSTVLIVHLGLQTNEFGLSYFTVEKCDMVLLPGDINAHFNEFIDGDNKIGEALNDFFNSNAHEIFESIKPQIFNIFSKIANAIASEVLSRHPAKTLLPD</sequence>
<evidence type="ECO:0000313" key="2">
    <source>
        <dbReference type="EnsemblMetazoa" id="PHUM535250-PA"/>
    </source>
</evidence>
<dbReference type="Gene3D" id="3.15.10.30">
    <property type="entry name" value="Haemolymph juvenile hormone binding protein"/>
    <property type="match status" value="1"/>
</dbReference>
<dbReference type="CTD" id="8235295"/>
<dbReference type="RefSeq" id="XP_002431550.1">
    <property type="nucleotide sequence ID" value="XM_002431505.1"/>
</dbReference>
<accession>E0VZK6</accession>
<protein>
    <submittedName>
        <fullName evidence="1">Protein takeout, putative</fullName>
    </submittedName>
</protein>
<dbReference type="OMA" id="GDINAHF"/>
<dbReference type="InParanoid" id="E0VZK6"/>
<gene>
    <name evidence="2" type="primary">8235295</name>
    <name evidence="1" type="ORF">Phum_PHUM535250</name>
</gene>
<dbReference type="Pfam" id="PF06585">
    <property type="entry name" value="JHBP"/>
    <property type="match status" value="1"/>
</dbReference>
<evidence type="ECO:0000313" key="1">
    <source>
        <dbReference type="EMBL" id="EEB18812.1"/>
    </source>
</evidence>
<keyword evidence="3" id="KW-1185">Reference proteome</keyword>
<reference evidence="2" key="3">
    <citation type="submission" date="2021-02" db="UniProtKB">
        <authorList>
            <consortium name="EnsemblMetazoa"/>
        </authorList>
    </citation>
    <scope>IDENTIFICATION</scope>
    <source>
        <strain evidence="2">USDA</strain>
    </source>
</reference>
<proteinExistence type="predicted"/>
<organism>
    <name type="scientific">Pediculus humanus subsp. corporis</name>
    <name type="common">Body louse</name>
    <dbReference type="NCBI Taxonomy" id="121224"/>
    <lineage>
        <taxon>Eukaryota</taxon>
        <taxon>Metazoa</taxon>
        <taxon>Ecdysozoa</taxon>
        <taxon>Arthropoda</taxon>
        <taxon>Hexapoda</taxon>
        <taxon>Insecta</taxon>
        <taxon>Pterygota</taxon>
        <taxon>Neoptera</taxon>
        <taxon>Paraneoptera</taxon>
        <taxon>Psocodea</taxon>
        <taxon>Troctomorpha</taxon>
        <taxon>Phthiraptera</taxon>
        <taxon>Anoplura</taxon>
        <taxon>Pediculidae</taxon>
        <taxon>Pediculus</taxon>
    </lineage>
</organism>
<dbReference type="VEuPathDB" id="VectorBase:PHUM535250"/>
<reference evidence="1" key="2">
    <citation type="submission" date="2007-04" db="EMBL/GenBank/DDBJ databases">
        <title>The genome of the human body louse.</title>
        <authorList>
            <consortium name="The Human Body Louse Genome Consortium"/>
            <person name="Kirkness E."/>
            <person name="Walenz B."/>
            <person name="Hass B."/>
            <person name="Bruggner R."/>
            <person name="Strausberg R."/>
        </authorList>
    </citation>
    <scope>NUCLEOTIDE SEQUENCE</scope>
    <source>
        <strain evidence="1">USDA</strain>
    </source>
</reference>
<dbReference type="PANTHER" id="PTHR11008:SF41">
    <property type="entry name" value="RE70318P"/>
    <property type="match status" value="1"/>
</dbReference>
<name>E0VZK6_PEDHC</name>
<dbReference type="AlphaFoldDB" id="E0VZK6"/>
<dbReference type="eggNOG" id="ENOG502TBJW">
    <property type="taxonomic scope" value="Eukaryota"/>
</dbReference>
<evidence type="ECO:0000313" key="3">
    <source>
        <dbReference type="Proteomes" id="UP000009046"/>
    </source>
</evidence>
<dbReference type="Proteomes" id="UP000009046">
    <property type="component" value="Unassembled WGS sequence"/>
</dbReference>
<dbReference type="EnsemblMetazoa" id="PHUM535250-RA">
    <property type="protein sequence ID" value="PHUM535250-PA"/>
    <property type="gene ID" value="PHUM535250"/>
</dbReference>
<dbReference type="OrthoDB" id="8196554at2759"/>
<dbReference type="KEGG" id="phu:Phum_PHUM535250"/>
<dbReference type="EMBL" id="AAZO01006495">
    <property type="status" value="NOT_ANNOTATED_CDS"/>
    <property type="molecule type" value="Genomic_DNA"/>
</dbReference>
<dbReference type="GeneID" id="8235295"/>
<dbReference type="EMBL" id="DS235853">
    <property type="protein sequence ID" value="EEB18812.1"/>
    <property type="molecule type" value="Genomic_DNA"/>
</dbReference>